<evidence type="ECO:0000256" key="1">
    <source>
        <dbReference type="SAM" id="MobiDB-lite"/>
    </source>
</evidence>
<feature type="compositionally biased region" description="Basic residues" evidence="1">
    <location>
        <begin position="139"/>
        <end position="148"/>
    </location>
</feature>
<comment type="caution">
    <text evidence="2">The sequence shown here is derived from an EMBL/GenBank/DDBJ whole genome shotgun (WGS) entry which is preliminary data.</text>
</comment>
<dbReference type="PANTHER" id="PTHR31903">
    <property type="entry name" value="F12F1.11-RELATED"/>
    <property type="match status" value="1"/>
</dbReference>
<organism evidence="2 3">
    <name type="scientific">Punica granatum</name>
    <name type="common">Pomegranate</name>
    <dbReference type="NCBI Taxonomy" id="22663"/>
    <lineage>
        <taxon>Eukaryota</taxon>
        <taxon>Viridiplantae</taxon>
        <taxon>Streptophyta</taxon>
        <taxon>Embryophyta</taxon>
        <taxon>Tracheophyta</taxon>
        <taxon>Spermatophyta</taxon>
        <taxon>Magnoliopsida</taxon>
        <taxon>eudicotyledons</taxon>
        <taxon>Gunneridae</taxon>
        <taxon>Pentapetalae</taxon>
        <taxon>rosids</taxon>
        <taxon>malvids</taxon>
        <taxon>Myrtales</taxon>
        <taxon>Lythraceae</taxon>
        <taxon>Punica</taxon>
    </lineage>
</organism>
<feature type="compositionally biased region" description="Low complexity" evidence="1">
    <location>
        <begin position="180"/>
        <end position="201"/>
    </location>
</feature>
<feature type="region of interest" description="Disordered" evidence="1">
    <location>
        <begin position="132"/>
        <end position="211"/>
    </location>
</feature>
<feature type="region of interest" description="Disordered" evidence="1">
    <location>
        <begin position="58"/>
        <end position="85"/>
    </location>
</feature>
<reference evidence="3" key="1">
    <citation type="journal article" date="2017" name="Plant J.">
        <title>The pomegranate (Punica granatum L.) genome and the genomics of punicalagin biosynthesis.</title>
        <authorList>
            <person name="Qin G."/>
            <person name="Xu C."/>
            <person name="Ming R."/>
            <person name="Tang H."/>
            <person name="Guyot R."/>
            <person name="Kramer E.M."/>
            <person name="Hu Y."/>
            <person name="Yi X."/>
            <person name="Qi Y."/>
            <person name="Xu X."/>
            <person name="Gao Z."/>
            <person name="Pan H."/>
            <person name="Jian J."/>
            <person name="Tian Y."/>
            <person name="Yue Z."/>
            <person name="Xu Y."/>
        </authorList>
    </citation>
    <scope>NUCLEOTIDE SEQUENCE [LARGE SCALE GENOMIC DNA]</scope>
    <source>
        <strain evidence="3">cv. Dabenzi</strain>
    </source>
</reference>
<evidence type="ECO:0000313" key="3">
    <source>
        <dbReference type="Proteomes" id="UP000197138"/>
    </source>
</evidence>
<name>A0A218XEI9_PUNGR</name>
<dbReference type="Proteomes" id="UP000197138">
    <property type="component" value="Unassembled WGS sequence"/>
</dbReference>
<evidence type="ECO:0000313" key="2">
    <source>
        <dbReference type="EMBL" id="OWM83353.1"/>
    </source>
</evidence>
<accession>A0A218XEI9</accession>
<dbReference type="PANTHER" id="PTHR31903:SF6">
    <property type="entry name" value="F12F1.11-RELATED"/>
    <property type="match status" value="1"/>
</dbReference>
<gene>
    <name evidence="2" type="ORF">CDL15_Pgr012834</name>
</gene>
<proteinExistence type="predicted"/>
<sequence>MKKLYRKSTVYPSPPVVSDHLSFLPAAILTLAAALSPDDREVLAYLLLSNNNNNNTGWEQGSSIHRRPSSAVSPAGKGGGQRSCLPGKSDHPPMFSCDCFECYMSYWVRWDSSPNRQLIHEIIDQFEDGLVKSKGSNTKTKKERRKQTRGATDSKPPSSSSRDQDGFPSEQRPKKDDLVSSTSQSADSGTSDGGTTVTRGGEAAEEGPEKGSVRRLVGFIGRSCYGPLSAAKRTELLSVARISKFSALSKQWSLPLSLFKYALASPPDFVPLNAFLFARDICEMSIKGSFATSIFAL</sequence>
<dbReference type="EMBL" id="MTKT01001932">
    <property type="protein sequence ID" value="OWM83353.1"/>
    <property type="molecule type" value="Genomic_DNA"/>
</dbReference>
<protein>
    <submittedName>
        <fullName evidence="2">Uncharacterized protein</fullName>
    </submittedName>
</protein>
<dbReference type="AlphaFoldDB" id="A0A218XEI9"/>